<dbReference type="GO" id="GO:0043709">
    <property type="term" value="P:cell adhesion involved in single-species biofilm formation"/>
    <property type="evidence" value="ECO:0007669"/>
    <property type="project" value="TreeGrafter"/>
</dbReference>
<dbReference type="InterPro" id="IPR036937">
    <property type="entry name" value="Adhesion_dom_fimbrial_sf"/>
</dbReference>
<evidence type="ECO:0000313" key="3">
    <source>
        <dbReference type="Proteomes" id="UP000029493"/>
    </source>
</evidence>
<evidence type="ECO:0000313" key="2">
    <source>
        <dbReference type="EMBL" id="AIR91673.1"/>
    </source>
</evidence>
<reference evidence="2 3" key="1">
    <citation type="submission" date="2014-09" db="EMBL/GenBank/DDBJ databases">
        <authorList>
            <person name="Chan K.-G."/>
        </authorList>
    </citation>
    <scope>NUCLEOTIDE SEQUENCE [LARGE SCALE GENOMIC DNA]</scope>
    <source>
        <strain evidence="2 3">ND07</strain>
    </source>
</reference>
<organism evidence="2 3">
    <name type="scientific">Pseudomonas cremoricolorata</name>
    <dbReference type="NCBI Taxonomy" id="157783"/>
    <lineage>
        <taxon>Bacteria</taxon>
        <taxon>Pseudomonadati</taxon>
        <taxon>Pseudomonadota</taxon>
        <taxon>Gammaproteobacteria</taxon>
        <taxon>Pseudomonadales</taxon>
        <taxon>Pseudomonadaceae</taxon>
        <taxon>Pseudomonas</taxon>
    </lineage>
</organism>
<gene>
    <name evidence="2" type="ORF">LK03_21510</name>
</gene>
<dbReference type="STRING" id="157783.LK03_21510"/>
<dbReference type="PANTHER" id="PTHR33420">
    <property type="entry name" value="FIMBRIAL SUBUNIT ELFA-RELATED"/>
    <property type="match status" value="1"/>
</dbReference>
<dbReference type="EMBL" id="CP009455">
    <property type="protein sequence ID" value="AIR91673.1"/>
    <property type="molecule type" value="Genomic_DNA"/>
</dbReference>
<accession>A0A089YJ44</accession>
<dbReference type="AlphaFoldDB" id="A0A089YJ44"/>
<dbReference type="GO" id="GO:0009289">
    <property type="term" value="C:pilus"/>
    <property type="evidence" value="ECO:0007669"/>
    <property type="project" value="InterPro"/>
</dbReference>
<dbReference type="InterPro" id="IPR008966">
    <property type="entry name" value="Adhesion_dom_sf"/>
</dbReference>
<keyword evidence="1" id="KW-0732">Signal</keyword>
<feature type="signal peptide" evidence="1">
    <location>
        <begin position="1"/>
        <end position="22"/>
    </location>
</feature>
<dbReference type="PANTHER" id="PTHR33420:SF10">
    <property type="entry name" value="FIMBRIAE MAJOR SUBUNIT"/>
    <property type="match status" value="1"/>
</dbReference>
<dbReference type="KEGG" id="psw:LK03_21510"/>
<dbReference type="SUPFAM" id="SSF49401">
    <property type="entry name" value="Bacterial adhesins"/>
    <property type="match status" value="1"/>
</dbReference>
<keyword evidence="3" id="KW-1185">Reference proteome</keyword>
<dbReference type="RefSeq" id="WP_038414468.1">
    <property type="nucleotide sequence ID" value="NZ_CP009455.1"/>
</dbReference>
<name>A0A089YJ44_9PSED</name>
<protein>
    <submittedName>
        <fullName evidence="2">Fimbrial protein</fullName>
    </submittedName>
</protein>
<dbReference type="Proteomes" id="UP000029493">
    <property type="component" value="Chromosome"/>
</dbReference>
<proteinExistence type="predicted"/>
<sequence>MNVRSAMWAIAALAITPNIASAASTINFNGEITSQTCSAVVNGVAEPTVLLNSVPVGALNGNAGSVAGETTFSLRLTGCVAPAQNDQTFEVIFQAINPTTAAGNLANAATGGATGVALQILDRPGGTRLNLAGNAVVTAGTISLPAGQTAASADYAVRYVAEESTVTVGPVLSSVTYTVRYE</sequence>
<evidence type="ECO:0000256" key="1">
    <source>
        <dbReference type="SAM" id="SignalP"/>
    </source>
</evidence>
<feature type="chain" id="PRO_5001852037" evidence="1">
    <location>
        <begin position="23"/>
        <end position="182"/>
    </location>
</feature>
<dbReference type="InterPro" id="IPR050263">
    <property type="entry name" value="Bact_Fimbrial_Adh_Pro"/>
</dbReference>
<dbReference type="Gene3D" id="2.60.40.1090">
    <property type="entry name" value="Fimbrial-type adhesion domain"/>
    <property type="match status" value="1"/>
</dbReference>
<dbReference type="OrthoDB" id="5906753at2"/>
<dbReference type="eggNOG" id="COG3539">
    <property type="taxonomic scope" value="Bacteria"/>
</dbReference>